<evidence type="ECO:0000256" key="14">
    <source>
        <dbReference type="PIRSR" id="PIRSR006468-1"/>
    </source>
</evidence>
<dbReference type="SUPFAM" id="SSF56752">
    <property type="entry name" value="D-aminoacid aminotransferase-like PLP-dependent enzymes"/>
    <property type="match status" value="1"/>
</dbReference>
<dbReference type="RefSeq" id="WP_107031643.1">
    <property type="nucleotide sequence ID" value="NZ_CAJSYL010000007.1"/>
</dbReference>
<dbReference type="Gene3D" id="3.20.10.10">
    <property type="entry name" value="D-amino Acid Aminotransferase, subunit A, domain 2"/>
    <property type="match status" value="1"/>
</dbReference>
<evidence type="ECO:0000256" key="1">
    <source>
        <dbReference type="ARBA" id="ARBA00001933"/>
    </source>
</evidence>
<dbReference type="GO" id="GO:0009098">
    <property type="term" value="P:L-leucine biosynthetic process"/>
    <property type="evidence" value="ECO:0007669"/>
    <property type="project" value="UniProtKB-UniPathway"/>
</dbReference>
<dbReference type="InterPro" id="IPR043132">
    <property type="entry name" value="BCAT-like_C"/>
</dbReference>
<dbReference type="Gene3D" id="3.30.470.10">
    <property type="match status" value="1"/>
</dbReference>
<comment type="function">
    <text evidence="2">Acts on leucine, isoleucine and valine.</text>
</comment>
<evidence type="ECO:0000313" key="15">
    <source>
        <dbReference type="EMBL" id="PWB03284.1"/>
    </source>
</evidence>
<evidence type="ECO:0000256" key="13">
    <source>
        <dbReference type="ARBA" id="ARBA00049229"/>
    </source>
</evidence>
<proteinExistence type="inferred from homology"/>
<comment type="pathway">
    <text evidence="3">Amino-acid biosynthesis; L-isoleucine biosynthesis; L-isoleucine from 2-oxobutanoate: step 4/4.</text>
</comment>
<dbReference type="NCBIfam" id="NF009897">
    <property type="entry name" value="PRK13357.1"/>
    <property type="match status" value="1"/>
</dbReference>
<keyword evidence="16" id="KW-1185">Reference proteome</keyword>
<dbReference type="UniPathway" id="UPA00047">
    <property type="reaction ID" value="UER00058"/>
</dbReference>
<dbReference type="InterPro" id="IPR001544">
    <property type="entry name" value="Aminotrans_IV"/>
</dbReference>
<evidence type="ECO:0000256" key="3">
    <source>
        <dbReference type="ARBA" id="ARBA00004824"/>
    </source>
</evidence>
<dbReference type="AlphaFoldDB" id="A0A2V1IRZ2"/>
<organism evidence="15 16">
    <name type="scientific">Duncaniella muris</name>
    <dbReference type="NCBI Taxonomy" id="2094150"/>
    <lineage>
        <taxon>Bacteria</taxon>
        <taxon>Pseudomonadati</taxon>
        <taxon>Bacteroidota</taxon>
        <taxon>Bacteroidia</taxon>
        <taxon>Bacteroidales</taxon>
        <taxon>Muribaculaceae</taxon>
        <taxon>Duncaniella</taxon>
    </lineage>
</organism>
<dbReference type="NCBIfam" id="TIGR01123">
    <property type="entry name" value="ilvE_II"/>
    <property type="match status" value="1"/>
</dbReference>
<evidence type="ECO:0000256" key="7">
    <source>
        <dbReference type="ARBA" id="ARBA00013053"/>
    </source>
</evidence>
<evidence type="ECO:0000256" key="4">
    <source>
        <dbReference type="ARBA" id="ARBA00004931"/>
    </source>
</evidence>
<evidence type="ECO:0000256" key="8">
    <source>
        <dbReference type="ARBA" id="ARBA00022576"/>
    </source>
</evidence>
<reference evidence="16" key="1">
    <citation type="submission" date="2018-02" db="EMBL/GenBank/DDBJ databases">
        <authorList>
            <person name="Clavel T."/>
            <person name="Strowig T."/>
        </authorList>
    </citation>
    <scope>NUCLEOTIDE SEQUENCE [LARGE SCALE GENOMIC DNA]</scope>
    <source>
        <strain evidence="16">DSM 103720</strain>
    </source>
</reference>
<dbReference type="PANTHER" id="PTHR42825">
    <property type="entry name" value="AMINO ACID AMINOTRANSFERASE"/>
    <property type="match status" value="1"/>
</dbReference>
<keyword evidence="9 15" id="KW-0808">Transferase</keyword>
<dbReference type="GO" id="GO:0009099">
    <property type="term" value="P:L-valine biosynthetic process"/>
    <property type="evidence" value="ECO:0007669"/>
    <property type="project" value="UniProtKB-UniPathway"/>
</dbReference>
<comment type="catalytic activity">
    <reaction evidence="13">
        <text>L-leucine + 2-oxoglutarate = 4-methyl-2-oxopentanoate + L-glutamate</text>
        <dbReference type="Rhea" id="RHEA:18321"/>
        <dbReference type="ChEBI" id="CHEBI:16810"/>
        <dbReference type="ChEBI" id="CHEBI:17865"/>
        <dbReference type="ChEBI" id="CHEBI:29985"/>
        <dbReference type="ChEBI" id="CHEBI:57427"/>
        <dbReference type="EC" id="2.6.1.42"/>
    </reaction>
</comment>
<feature type="modified residue" description="N6-(pyridoxal phosphate)lysine" evidence="14">
    <location>
        <position position="184"/>
    </location>
</feature>
<evidence type="ECO:0000256" key="5">
    <source>
        <dbReference type="ARBA" id="ARBA00005072"/>
    </source>
</evidence>
<dbReference type="InterPro" id="IPR036038">
    <property type="entry name" value="Aminotransferase-like"/>
</dbReference>
<comment type="pathway">
    <text evidence="5">Amino-acid biosynthesis; L-leucine biosynthesis; L-leucine from 3-methyl-2-oxobutanoate: step 4/4.</text>
</comment>
<comment type="cofactor">
    <cofactor evidence="1">
        <name>pyridoxal 5'-phosphate</name>
        <dbReference type="ChEBI" id="CHEBI:597326"/>
    </cofactor>
</comment>
<dbReference type="UniPathway" id="UPA00049">
    <property type="reaction ID" value="UER00062"/>
</dbReference>
<dbReference type="InterPro" id="IPR043131">
    <property type="entry name" value="BCAT-like_N"/>
</dbReference>
<evidence type="ECO:0000256" key="9">
    <source>
        <dbReference type="ARBA" id="ARBA00022679"/>
    </source>
</evidence>
<keyword evidence="8 15" id="KW-0032">Aminotransferase</keyword>
<dbReference type="GO" id="GO:0009097">
    <property type="term" value="P:isoleucine biosynthetic process"/>
    <property type="evidence" value="ECO:0007669"/>
    <property type="project" value="UniProtKB-UniPathway"/>
</dbReference>
<comment type="caution">
    <text evidence="15">The sequence shown here is derived from an EMBL/GenBank/DDBJ whole genome shotgun (WGS) entry which is preliminary data.</text>
</comment>
<comment type="pathway">
    <text evidence="4">Amino-acid biosynthesis; L-valine biosynthesis; L-valine from pyruvate: step 4/4.</text>
</comment>
<dbReference type="GeneID" id="82525480"/>
<evidence type="ECO:0000256" key="6">
    <source>
        <dbReference type="ARBA" id="ARBA00009320"/>
    </source>
</evidence>
<evidence type="ECO:0000313" key="16">
    <source>
        <dbReference type="Proteomes" id="UP000244905"/>
    </source>
</evidence>
<evidence type="ECO:0000256" key="10">
    <source>
        <dbReference type="ARBA" id="ARBA00022898"/>
    </source>
</evidence>
<comment type="catalytic activity">
    <reaction evidence="12">
        <text>L-isoleucine + 2-oxoglutarate = (S)-3-methyl-2-oxopentanoate + L-glutamate</text>
        <dbReference type="Rhea" id="RHEA:24801"/>
        <dbReference type="ChEBI" id="CHEBI:16810"/>
        <dbReference type="ChEBI" id="CHEBI:29985"/>
        <dbReference type="ChEBI" id="CHEBI:35146"/>
        <dbReference type="ChEBI" id="CHEBI:58045"/>
        <dbReference type="EC" id="2.6.1.42"/>
    </reaction>
</comment>
<comment type="similarity">
    <text evidence="6">Belongs to the class-IV pyridoxal-phosphate-dependent aminotransferase family.</text>
</comment>
<dbReference type="UniPathway" id="UPA00048">
    <property type="reaction ID" value="UER00073"/>
</dbReference>
<dbReference type="InterPro" id="IPR033939">
    <property type="entry name" value="BCAT_family"/>
</dbReference>
<comment type="catalytic activity">
    <reaction evidence="11">
        <text>L-valine + 2-oxoglutarate = 3-methyl-2-oxobutanoate + L-glutamate</text>
        <dbReference type="Rhea" id="RHEA:24813"/>
        <dbReference type="ChEBI" id="CHEBI:11851"/>
        <dbReference type="ChEBI" id="CHEBI:16810"/>
        <dbReference type="ChEBI" id="CHEBI:29985"/>
        <dbReference type="ChEBI" id="CHEBI:57762"/>
        <dbReference type="EC" id="2.6.1.42"/>
    </reaction>
</comment>
<gene>
    <name evidence="15" type="ORF">C5O23_03825</name>
</gene>
<evidence type="ECO:0000256" key="2">
    <source>
        <dbReference type="ARBA" id="ARBA00003109"/>
    </source>
</evidence>
<dbReference type="Proteomes" id="UP000244905">
    <property type="component" value="Unassembled WGS sequence"/>
</dbReference>
<dbReference type="EMBL" id="PUEC01000006">
    <property type="protein sequence ID" value="PWB03284.1"/>
    <property type="molecule type" value="Genomic_DNA"/>
</dbReference>
<keyword evidence="10" id="KW-0663">Pyridoxal phosphate</keyword>
<name>A0A2V1IRZ2_9BACT</name>
<dbReference type="FunFam" id="3.30.470.10:FF:000004">
    <property type="entry name" value="Branched-chain-amino-acid aminotransferase"/>
    <property type="match status" value="1"/>
</dbReference>
<dbReference type="EC" id="2.6.1.42" evidence="7"/>
<dbReference type="PIRSF" id="PIRSF006468">
    <property type="entry name" value="BCAT1"/>
    <property type="match status" value="1"/>
</dbReference>
<dbReference type="InterPro" id="IPR005786">
    <property type="entry name" value="B_amino_transII"/>
</dbReference>
<evidence type="ECO:0000256" key="11">
    <source>
        <dbReference type="ARBA" id="ARBA00048212"/>
    </source>
</evidence>
<protein>
    <recommendedName>
        <fullName evidence="7">branched-chain-amino-acid transaminase</fullName>
        <ecNumber evidence="7">2.6.1.42</ecNumber>
    </recommendedName>
</protein>
<accession>A0A2V1IRZ2</accession>
<sequence>MNQELDWGNLSFGYIPTDYNVRCYFRDGKWGEIEVSQSEEISLHIAATCLHYGQEIFEGLKAFRGKDGKVRVFRLEENARRIQESAKGILMEPLPLEKFKEMVLKVVKLNERFVPPYGSGASLYIRPIELGISAQVGVKPSTEYLFIILVTPVGPYFKTGFKPTNICIMRQYDRVAPNGTGLWKVGGNYAASLTAGEHAHELGYSAVLYLDPKEKKYLDECGPANFIAIKNGVYITPASNSILPSITNKSLMQLAEDMGVKVERRHITVDELRDIDEAAAVGTAAVASPVGEIDDLDTGEKYIVSKNGEPGPITTRLYNTLRGIQLGEIEDVHGWCTILE</sequence>
<dbReference type="GO" id="GO:0004084">
    <property type="term" value="F:branched-chain-amino-acid transaminase activity"/>
    <property type="evidence" value="ECO:0007669"/>
    <property type="project" value="UniProtKB-EC"/>
</dbReference>
<evidence type="ECO:0000256" key="12">
    <source>
        <dbReference type="ARBA" id="ARBA00048798"/>
    </source>
</evidence>
<dbReference type="PANTHER" id="PTHR42825:SF2">
    <property type="entry name" value="BRANCHED-CHAIN-AMINO-ACID AMINOTRANSFERASE 3, CHLOROPLASTIC-RELATED"/>
    <property type="match status" value="1"/>
</dbReference>
<dbReference type="Pfam" id="PF01063">
    <property type="entry name" value="Aminotran_4"/>
    <property type="match status" value="1"/>
</dbReference>
<dbReference type="CDD" id="cd01557">
    <property type="entry name" value="BCAT_beta_family"/>
    <property type="match status" value="1"/>
</dbReference>